<dbReference type="PRINTS" id="PR00119">
    <property type="entry name" value="CATATPASE"/>
</dbReference>
<dbReference type="GO" id="GO:0005829">
    <property type="term" value="C:cytosol"/>
    <property type="evidence" value="ECO:0007669"/>
    <property type="project" value="TreeGrafter"/>
</dbReference>
<dbReference type="SUPFAM" id="SSF56784">
    <property type="entry name" value="HAD-like"/>
    <property type="match status" value="1"/>
</dbReference>
<evidence type="ECO:0000313" key="1">
    <source>
        <dbReference type="EMBL" id="KFJ01722.1"/>
    </source>
</evidence>
<keyword evidence="2" id="KW-1185">Reference proteome</keyword>
<dbReference type="eggNOG" id="COG0561">
    <property type="taxonomic scope" value="Bacteria"/>
</dbReference>
<dbReference type="InterPro" id="IPR000150">
    <property type="entry name" value="Cof"/>
</dbReference>
<dbReference type="AlphaFoldDB" id="A0A087E1S1"/>
<dbReference type="EC" id="3.1.3.23" evidence="1"/>
<dbReference type="EMBL" id="JGZR01000009">
    <property type="protein sequence ID" value="KFJ01722.1"/>
    <property type="molecule type" value="Genomic_DNA"/>
</dbReference>
<dbReference type="PANTHER" id="PTHR10000:SF25">
    <property type="entry name" value="PHOSPHATASE YKRA-RELATED"/>
    <property type="match status" value="1"/>
</dbReference>
<dbReference type="Gene3D" id="3.30.1240.10">
    <property type="match status" value="1"/>
</dbReference>
<keyword evidence="1" id="KW-0378">Hydrolase</keyword>
<reference evidence="1 2" key="1">
    <citation type="submission" date="2014-03" db="EMBL/GenBank/DDBJ databases">
        <title>Genomics of Bifidobacteria.</title>
        <authorList>
            <person name="Ventura M."/>
            <person name="Milani C."/>
            <person name="Lugli G.A."/>
        </authorList>
    </citation>
    <scope>NUCLEOTIDE SEQUENCE [LARGE SCALE GENOMIC DNA]</scope>
    <source>
        <strain evidence="1 2">LMG 11597</strain>
    </source>
</reference>
<dbReference type="Proteomes" id="UP000029055">
    <property type="component" value="Unassembled WGS sequence"/>
</dbReference>
<dbReference type="SFLD" id="SFLDG01140">
    <property type="entry name" value="C2.B:_Phosphomannomutase_and_P"/>
    <property type="match status" value="1"/>
</dbReference>
<sequence>MAQRLVFVDVDGTLVNHNQEVPVSAQKALSVAAAAGHQLVLCTGRSKPEVYPALLNLGFRGLVGSNGSYGEMAGAAIFDDRMPEDDVAELASWFDSNRTACFWTTPDAVYSVHDFIDLFRPSDGVSKPAAAGDWTAYLRQIGPYIQTGVPKTANKVTFFLSADSGVRLADARERFGRQFSIVSGSMPQELGETGELTALGMDKSVGLKKMAARLGFAPGDTVALGDSANDIAMLRSAGTGIAMGNGTPEAKEAADWVTAPIDDDGLALAFERLGLTHA</sequence>
<dbReference type="Pfam" id="PF08282">
    <property type="entry name" value="Hydrolase_3"/>
    <property type="match status" value="1"/>
</dbReference>
<evidence type="ECO:0000313" key="2">
    <source>
        <dbReference type="Proteomes" id="UP000029055"/>
    </source>
</evidence>
<dbReference type="RefSeq" id="WP_051246282.1">
    <property type="nucleotide sequence ID" value="NZ_CP062939.1"/>
</dbReference>
<dbReference type="PANTHER" id="PTHR10000">
    <property type="entry name" value="PHOSPHOSERINE PHOSPHATASE"/>
    <property type="match status" value="1"/>
</dbReference>
<name>A0A087E1S1_9BIFI</name>
<dbReference type="PROSITE" id="PS01228">
    <property type="entry name" value="COF_1"/>
    <property type="match status" value="1"/>
</dbReference>
<dbReference type="GO" id="GO:0050308">
    <property type="term" value="F:sugar-phosphatase activity"/>
    <property type="evidence" value="ECO:0007669"/>
    <property type="project" value="UniProtKB-EC"/>
</dbReference>
<dbReference type="Gene3D" id="3.40.50.1000">
    <property type="entry name" value="HAD superfamily/HAD-like"/>
    <property type="match status" value="1"/>
</dbReference>
<comment type="caution">
    <text evidence="1">The sequence shown here is derived from an EMBL/GenBank/DDBJ whole genome shotgun (WGS) entry which is preliminary data.</text>
</comment>
<dbReference type="InterPro" id="IPR023214">
    <property type="entry name" value="HAD_sf"/>
</dbReference>
<dbReference type="InterPro" id="IPR036412">
    <property type="entry name" value="HAD-like_sf"/>
</dbReference>
<dbReference type="SFLD" id="SFLDS00003">
    <property type="entry name" value="Haloacid_Dehalogenase"/>
    <property type="match status" value="1"/>
</dbReference>
<protein>
    <submittedName>
        <fullName evidence="1">Cof-like hydrolase</fullName>
        <ecNumber evidence="1">3.1.3.23</ecNumber>
    </submittedName>
</protein>
<organism evidence="1 2">
    <name type="scientific">Bifidobacterium subtile</name>
    <dbReference type="NCBI Taxonomy" id="77635"/>
    <lineage>
        <taxon>Bacteria</taxon>
        <taxon>Bacillati</taxon>
        <taxon>Actinomycetota</taxon>
        <taxon>Actinomycetes</taxon>
        <taxon>Bifidobacteriales</taxon>
        <taxon>Bifidobacteriaceae</taxon>
        <taxon>Bifidobacterium</taxon>
    </lineage>
</organism>
<gene>
    <name evidence="1" type="ORF">BISU_1734</name>
</gene>
<dbReference type="NCBIfam" id="TIGR00099">
    <property type="entry name" value="Cof-subfamily"/>
    <property type="match status" value="1"/>
</dbReference>
<accession>A0A087E1S1</accession>
<dbReference type="PROSITE" id="PS01229">
    <property type="entry name" value="COF_2"/>
    <property type="match status" value="1"/>
</dbReference>
<proteinExistence type="predicted"/>
<dbReference type="GO" id="GO:0000287">
    <property type="term" value="F:magnesium ion binding"/>
    <property type="evidence" value="ECO:0007669"/>
    <property type="project" value="TreeGrafter"/>
</dbReference>
<dbReference type="OrthoDB" id="3180855at2"/>
<dbReference type="STRING" id="77635.BISU_1734"/>